<sequence length="361" mass="38987">MPARGGLVNRLAGAWYGRIAGCMLGRPVECWTSDAIEAYLKRAEAWPLADYVPYVPEAASPDFSIPPAVRGACRGHLTRAIRDDDLDFTVLNLTLLERHGARFTTARVADQWLHTLPYRRVYTAEEATYRNLVMGVPAEAAGAYRNPFREWVGARIRADTFGYANPGKPREAARMAFRDAVLSHRKNGVYSAMAAAAMVSEALVASDLHQVLSAGRSVLPARSRLFEAVSMVQGLVDQGASWQDTLAAVEQRYGGYAHVHAIPNDAIVWLALIYGAGDYSASITLAAACGKDTDCNAATVGSIVGALVGFAALPGRWTEPLNDTLEVALAGVGTLRISDLVERTWRLARGASGETRREEPA</sequence>
<dbReference type="Pfam" id="PF03747">
    <property type="entry name" value="ADP_ribosyl_GH"/>
    <property type="match status" value="1"/>
</dbReference>
<dbReference type="PANTHER" id="PTHR16222">
    <property type="entry name" value="ADP-RIBOSYLGLYCOHYDROLASE"/>
    <property type="match status" value="1"/>
</dbReference>
<dbReference type="InterPro" id="IPR050792">
    <property type="entry name" value="ADP-ribosylglycohydrolase"/>
</dbReference>
<dbReference type="InterPro" id="IPR036705">
    <property type="entry name" value="Ribosyl_crysJ1_sf"/>
</dbReference>
<protein>
    <submittedName>
        <fullName evidence="2">Crystallin</fullName>
    </submittedName>
</protein>
<evidence type="ECO:0000313" key="2">
    <source>
        <dbReference type="EMBL" id="BAS27984.1"/>
    </source>
</evidence>
<dbReference type="SUPFAM" id="SSF101478">
    <property type="entry name" value="ADP-ribosylglycohydrolase"/>
    <property type="match status" value="1"/>
</dbReference>
<dbReference type="STRING" id="1555112.LIP_2143"/>
<comment type="cofactor">
    <cofactor evidence="1">
        <name>Mg(2+)</name>
        <dbReference type="ChEBI" id="CHEBI:18420"/>
    </cofactor>
    <text evidence="1">Binds 2 magnesium ions per subunit.</text>
</comment>
<dbReference type="Proteomes" id="UP000065807">
    <property type="component" value="Chromosome"/>
</dbReference>
<keyword evidence="3" id="KW-1185">Reference proteome</keyword>
<reference evidence="3" key="2">
    <citation type="journal article" date="2016" name="Int. J. Syst. Evol. Microbiol.">
        <title>Complete genome sequence and cell structure of Limnochorda pilosa, a Gram-negative spore-former within the phylum Firmicutes.</title>
        <authorList>
            <person name="Watanabe M."/>
            <person name="Kojima H."/>
            <person name="Fukui M."/>
        </authorList>
    </citation>
    <scope>NUCLEOTIDE SEQUENCE [LARGE SCALE GENOMIC DNA]</scope>
    <source>
        <strain evidence="3">HC45</strain>
    </source>
</reference>
<dbReference type="Gene3D" id="1.10.4080.10">
    <property type="entry name" value="ADP-ribosylation/Crystallin J1"/>
    <property type="match status" value="1"/>
</dbReference>
<keyword evidence="1" id="KW-0479">Metal-binding</keyword>
<gene>
    <name evidence="2" type="ORF">LIP_2143</name>
</gene>
<dbReference type="AlphaFoldDB" id="A0A0K2SMC4"/>
<name>A0A0K2SMC4_LIMPI</name>
<evidence type="ECO:0000256" key="1">
    <source>
        <dbReference type="PIRSR" id="PIRSR605502-1"/>
    </source>
</evidence>
<dbReference type="GO" id="GO:0046872">
    <property type="term" value="F:metal ion binding"/>
    <property type="evidence" value="ECO:0007669"/>
    <property type="project" value="UniProtKB-KW"/>
</dbReference>
<organism evidence="2 3">
    <name type="scientific">Limnochorda pilosa</name>
    <dbReference type="NCBI Taxonomy" id="1555112"/>
    <lineage>
        <taxon>Bacteria</taxon>
        <taxon>Bacillati</taxon>
        <taxon>Bacillota</taxon>
        <taxon>Limnochordia</taxon>
        <taxon>Limnochordales</taxon>
        <taxon>Limnochordaceae</taxon>
        <taxon>Limnochorda</taxon>
    </lineage>
</organism>
<dbReference type="KEGG" id="lpil:LIP_2143"/>
<feature type="binding site" evidence="1">
    <location>
        <position position="292"/>
    </location>
    <ligand>
        <name>Mg(2+)</name>
        <dbReference type="ChEBI" id="CHEBI:18420"/>
        <label>1</label>
    </ligand>
</feature>
<dbReference type="InterPro" id="IPR005502">
    <property type="entry name" value="Ribosyl_crysJ1"/>
</dbReference>
<proteinExistence type="predicted"/>
<accession>A0A0K2SMC4</accession>
<keyword evidence="1" id="KW-0460">Magnesium</keyword>
<evidence type="ECO:0000313" key="3">
    <source>
        <dbReference type="Proteomes" id="UP000065807"/>
    </source>
</evidence>
<dbReference type="PANTHER" id="PTHR16222:SF12">
    <property type="entry name" value="ADP-RIBOSYLGLYCOHYDROLASE-RELATED"/>
    <property type="match status" value="1"/>
</dbReference>
<dbReference type="EMBL" id="AP014924">
    <property type="protein sequence ID" value="BAS27984.1"/>
    <property type="molecule type" value="Genomic_DNA"/>
</dbReference>
<feature type="binding site" evidence="1">
    <location>
        <position position="294"/>
    </location>
    <ligand>
        <name>Mg(2+)</name>
        <dbReference type="ChEBI" id="CHEBI:18420"/>
        <label>1</label>
    </ligand>
</feature>
<reference evidence="3" key="1">
    <citation type="submission" date="2015-07" db="EMBL/GenBank/DDBJ databases">
        <title>Complete genome sequence and phylogenetic analysis of Limnochorda pilosa.</title>
        <authorList>
            <person name="Watanabe M."/>
            <person name="Kojima H."/>
            <person name="Fukui M."/>
        </authorList>
    </citation>
    <scope>NUCLEOTIDE SEQUENCE [LARGE SCALE GENOMIC DNA]</scope>
    <source>
        <strain evidence="3">HC45</strain>
    </source>
</reference>